<name>A0A8S1KXV1_9CILI</name>
<comment type="caution">
    <text evidence="1">The sequence shown here is derived from an EMBL/GenBank/DDBJ whole genome shotgun (WGS) entry which is preliminary data.</text>
</comment>
<organism evidence="1 2">
    <name type="scientific">Paramecium sonneborni</name>
    <dbReference type="NCBI Taxonomy" id="65129"/>
    <lineage>
        <taxon>Eukaryota</taxon>
        <taxon>Sar</taxon>
        <taxon>Alveolata</taxon>
        <taxon>Ciliophora</taxon>
        <taxon>Intramacronucleata</taxon>
        <taxon>Oligohymenophorea</taxon>
        <taxon>Peniculida</taxon>
        <taxon>Parameciidae</taxon>
        <taxon>Paramecium</taxon>
    </lineage>
</organism>
<evidence type="ECO:0000313" key="2">
    <source>
        <dbReference type="Proteomes" id="UP000692954"/>
    </source>
</evidence>
<protein>
    <submittedName>
        <fullName evidence="1">Uncharacterized protein</fullName>
    </submittedName>
</protein>
<dbReference type="Proteomes" id="UP000692954">
    <property type="component" value="Unassembled WGS sequence"/>
</dbReference>
<accession>A0A8S1KXV1</accession>
<keyword evidence="2" id="KW-1185">Reference proteome</keyword>
<dbReference type="AlphaFoldDB" id="A0A8S1KXV1"/>
<gene>
    <name evidence="1" type="ORF">PSON_ATCC_30995.1.T0130396</name>
</gene>
<evidence type="ECO:0000313" key="1">
    <source>
        <dbReference type="EMBL" id="CAD8059677.1"/>
    </source>
</evidence>
<sequence length="81" mass="10130">MQYYQKEIYIRKKKLAAYIIKNIFQKIKRRLDLKNFQFNFPLIFKSPNIFLGLFIFRKLICQKEEMKKKNIFQEQIFIECK</sequence>
<proteinExistence type="predicted"/>
<dbReference type="EMBL" id="CAJJDN010000013">
    <property type="protein sequence ID" value="CAD8059677.1"/>
    <property type="molecule type" value="Genomic_DNA"/>
</dbReference>
<reference evidence="1" key="1">
    <citation type="submission" date="2021-01" db="EMBL/GenBank/DDBJ databases">
        <authorList>
            <consortium name="Genoscope - CEA"/>
            <person name="William W."/>
        </authorList>
    </citation>
    <scope>NUCLEOTIDE SEQUENCE</scope>
</reference>